<dbReference type="InterPro" id="IPR008988">
    <property type="entry name" value="Transcriptional_repressor_C"/>
</dbReference>
<dbReference type="InterPro" id="IPR007167">
    <property type="entry name" value="Fe-transptr_FeoA-like"/>
</dbReference>
<dbReference type="AlphaFoldDB" id="A0A645CZC4"/>
<dbReference type="PANTHER" id="PTHR42954">
    <property type="entry name" value="FE(2+) TRANSPORT PROTEIN A"/>
    <property type="match status" value="1"/>
</dbReference>
<dbReference type="GO" id="GO:0046914">
    <property type="term" value="F:transition metal ion binding"/>
    <property type="evidence" value="ECO:0007669"/>
    <property type="project" value="InterPro"/>
</dbReference>
<proteinExistence type="predicted"/>
<dbReference type="SMART" id="SM00899">
    <property type="entry name" value="FeoA"/>
    <property type="match status" value="1"/>
</dbReference>
<dbReference type="Pfam" id="PF04023">
    <property type="entry name" value="FeoA"/>
    <property type="match status" value="1"/>
</dbReference>
<comment type="caution">
    <text evidence="3">The sequence shown here is derived from an EMBL/GenBank/DDBJ whole genome shotgun (WGS) entry which is preliminary data.</text>
</comment>
<dbReference type="EMBL" id="VSSQ01031142">
    <property type="protein sequence ID" value="MPM81922.1"/>
    <property type="molecule type" value="Genomic_DNA"/>
</dbReference>
<protein>
    <recommendedName>
        <fullName evidence="2">Ferrous iron transporter FeoA-like domain-containing protein</fullName>
    </recommendedName>
</protein>
<dbReference type="Gene3D" id="2.30.30.90">
    <property type="match status" value="1"/>
</dbReference>
<evidence type="ECO:0000259" key="2">
    <source>
        <dbReference type="SMART" id="SM00899"/>
    </source>
</evidence>
<name>A0A645CZC4_9ZZZZ</name>
<dbReference type="InterPro" id="IPR052713">
    <property type="entry name" value="FeoA"/>
</dbReference>
<sequence length="202" mass="22515">MRSQRQLIEIVGAEPQRIGSSQRRDGDLVGESRRDLEFCRREPRGGIAVDVIRRWAEQHSEVRHPPIVPRLTDSSLCRRSLETPLPGSNWHLAKGGELGDASLNHVRPIATRLTDRRLGVCADSGCLPMGQLRCGQCGVIAGFTDHTDMAVSRRLFDLGFAQGVEVELLRRAPLRDPLMLRIGTSQMLLRASEANRVLVRPL</sequence>
<organism evidence="3">
    <name type="scientific">bioreactor metagenome</name>
    <dbReference type="NCBI Taxonomy" id="1076179"/>
    <lineage>
        <taxon>unclassified sequences</taxon>
        <taxon>metagenomes</taxon>
        <taxon>ecological metagenomes</taxon>
    </lineage>
</organism>
<evidence type="ECO:0000256" key="1">
    <source>
        <dbReference type="ARBA" id="ARBA00023004"/>
    </source>
</evidence>
<feature type="domain" description="Ferrous iron transporter FeoA-like" evidence="2">
    <location>
        <begin position="127"/>
        <end position="201"/>
    </location>
</feature>
<gene>
    <name evidence="3" type="ORF">SDC9_128979</name>
</gene>
<keyword evidence="1" id="KW-0408">Iron</keyword>
<dbReference type="SUPFAM" id="SSF50037">
    <property type="entry name" value="C-terminal domain of transcriptional repressors"/>
    <property type="match status" value="1"/>
</dbReference>
<evidence type="ECO:0000313" key="3">
    <source>
        <dbReference type="EMBL" id="MPM81922.1"/>
    </source>
</evidence>
<dbReference type="InterPro" id="IPR038157">
    <property type="entry name" value="FeoA_core_dom"/>
</dbReference>
<accession>A0A645CZC4</accession>
<reference evidence="3" key="1">
    <citation type="submission" date="2019-08" db="EMBL/GenBank/DDBJ databases">
        <authorList>
            <person name="Kucharzyk K."/>
            <person name="Murdoch R.W."/>
            <person name="Higgins S."/>
            <person name="Loffler F."/>
        </authorList>
    </citation>
    <scope>NUCLEOTIDE SEQUENCE</scope>
</reference>
<dbReference type="PANTHER" id="PTHR42954:SF2">
    <property type="entry name" value="FE(2+) TRANSPORT PROTEIN A"/>
    <property type="match status" value="1"/>
</dbReference>